<dbReference type="Pfam" id="PF00271">
    <property type="entry name" value="Helicase_C"/>
    <property type="match status" value="1"/>
</dbReference>
<keyword evidence="5" id="KW-0378">Hydrolase</keyword>
<evidence type="ECO:0000259" key="4">
    <source>
        <dbReference type="PROSITE" id="PS51192"/>
    </source>
</evidence>
<evidence type="ECO:0000256" key="3">
    <source>
        <dbReference type="ARBA" id="ARBA00023125"/>
    </source>
</evidence>
<feature type="domain" description="Helicase ATP-binding" evidence="4">
    <location>
        <begin position="94"/>
        <end position="244"/>
    </location>
</feature>
<keyword evidence="6" id="KW-1185">Reference proteome</keyword>
<sequence>MSLMIEGTDFYGVSNKKPYICQYCMNQEPELFHRYYDERYQKGVVYCRACIRMTCSSTETKYDWSDIPMYAEAITYSLDFELTEQQKHASESIVRAVRECEDLLLHAVTGAGKTEMILESIRLARANGLNVAIVSPRVDVVKELALRMENYFNTAIDVLYQGQSIKYESRFVISTVQQLVKYQSHFGLIIIDEVDAFPLPMDKRLQRTIKRAATQTASIIYLTATPPPELKRRMKDRTIVLPARYHRRQLPVPVYKFLSKKQLMKGKLKSYLQRTEGTYLLVFFNDIASMEEAANVYQDNHPLTVYAADCLRHEKVEAIRAGRHPIIFTTTILERGFTMASLDVFIIDAGSYTAECLIQMSGRVDRKFIPYDGQVIMFHEGVTYSMQQSVREIKTMNRLARRSGWLE</sequence>
<proteinExistence type="predicted"/>
<dbReference type="Pfam" id="PF04851">
    <property type="entry name" value="ResIII"/>
    <property type="match status" value="1"/>
</dbReference>
<name>A0A4V3BDU0_9STAP</name>
<dbReference type="SUPFAM" id="SSF52540">
    <property type="entry name" value="P-loop containing nucleoside triphosphate hydrolases"/>
    <property type="match status" value="1"/>
</dbReference>
<organism evidence="5 6">
    <name type="scientific">Macrococcus hajekii</name>
    <dbReference type="NCBI Taxonomy" id="198482"/>
    <lineage>
        <taxon>Bacteria</taxon>
        <taxon>Bacillati</taxon>
        <taxon>Bacillota</taxon>
        <taxon>Bacilli</taxon>
        <taxon>Bacillales</taxon>
        <taxon>Staphylococcaceae</taxon>
        <taxon>Macrococcus</taxon>
    </lineage>
</organism>
<gene>
    <name evidence="5" type="ORF">ERX37_08225</name>
</gene>
<accession>A0A4V3BDU0</accession>
<evidence type="ECO:0000313" key="5">
    <source>
        <dbReference type="EMBL" id="TDM01474.1"/>
    </source>
</evidence>
<dbReference type="RefSeq" id="WP_133430195.1">
    <property type="nucleotide sequence ID" value="NZ_BMCC01000001.1"/>
</dbReference>
<dbReference type="InterPro" id="IPR027417">
    <property type="entry name" value="P-loop_NTPase"/>
</dbReference>
<dbReference type="GO" id="GO:0005524">
    <property type="term" value="F:ATP binding"/>
    <property type="evidence" value="ECO:0007669"/>
    <property type="project" value="UniProtKB-KW"/>
</dbReference>
<keyword evidence="5" id="KW-0347">Helicase</keyword>
<dbReference type="GO" id="GO:0006310">
    <property type="term" value="P:DNA recombination"/>
    <property type="evidence" value="ECO:0007669"/>
    <property type="project" value="TreeGrafter"/>
</dbReference>
<keyword evidence="2" id="KW-0067">ATP-binding</keyword>
<dbReference type="CDD" id="cd18785">
    <property type="entry name" value="SF2_C"/>
    <property type="match status" value="1"/>
</dbReference>
<dbReference type="PANTHER" id="PTHR30580">
    <property type="entry name" value="PRIMOSOMAL PROTEIN N"/>
    <property type="match status" value="1"/>
</dbReference>
<keyword evidence="3" id="KW-0238">DNA-binding</keyword>
<dbReference type="InterPro" id="IPR001650">
    <property type="entry name" value="Helicase_C-like"/>
</dbReference>
<dbReference type="PROSITE" id="PS51192">
    <property type="entry name" value="HELICASE_ATP_BIND_1"/>
    <property type="match status" value="1"/>
</dbReference>
<dbReference type="GO" id="GO:0006302">
    <property type="term" value="P:double-strand break repair"/>
    <property type="evidence" value="ECO:0007669"/>
    <property type="project" value="TreeGrafter"/>
</dbReference>
<comment type="caution">
    <text evidence="5">The sequence shown here is derived from an EMBL/GenBank/DDBJ whole genome shotgun (WGS) entry which is preliminary data.</text>
</comment>
<dbReference type="Proteomes" id="UP000295328">
    <property type="component" value="Unassembled WGS sequence"/>
</dbReference>
<dbReference type="GO" id="GO:0043138">
    <property type="term" value="F:3'-5' DNA helicase activity"/>
    <property type="evidence" value="ECO:0007669"/>
    <property type="project" value="TreeGrafter"/>
</dbReference>
<evidence type="ECO:0000256" key="2">
    <source>
        <dbReference type="ARBA" id="ARBA00022840"/>
    </source>
</evidence>
<protein>
    <submittedName>
        <fullName evidence="5">DEAD/DEAH box helicase</fullName>
    </submittedName>
</protein>
<dbReference type="AlphaFoldDB" id="A0A4V3BDU0"/>
<dbReference type="OrthoDB" id="2077914at2"/>
<dbReference type="GO" id="GO:0016787">
    <property type="term" value="F:hydrolase activity"/>
    <property type="evidence" value="ECO:0007669"/>
    <property type="project" value="InterPro"/>
</dbReference>
<dbReference type="GO" id="GO:0003677">
    <property type="term" value="F:DNA binding"/>
    <property type="evidence" value="ECO:0007669"/>
    <property type="project" value="UniProtKB-KW"/>
</dbReference>
<keyword evidence="1" id="KW-0547">Nucleotide-binding</keyword>
<dbReference type="PANTHER" id="PTHR30580:SF1">
    <property type="entry name" value="COMF OPERON PROTEIN 1"/>
    <property type="match status" value="1"/>
</dbReference>
<dbReference type="GO" id="GO:0006270">
    <property type="term" value="P:DNA replication initiation"/>
    <property type="evidence" value="ECO:0007669"/>
    <property type="project" value="TreeGrafter"/>
</dbReference>
<dbReference type="InterPro" id="IPR014001">
    <property type="entry name" value="Helicase_ATP-bd"/>
</dbReference>
<dbReference type="EMBL" id="SCWE01000003">
    <property type="protein sequence ID" value="TDM01474.1"/>
    <property type="molecule type" value="Genomic_DNA"/>
</dbReference>
<dbReference type="Gene3D" id="3.40.50.300">
    <property type="entry name" value="P-loop containing nucleotide triphosphate hydrolases"/>
    <property type="match status" value="2"/>
</dbReference>
<evidence type="ECO:0000313" key="6">
    <source>
        <dbReference type="Proteomes" id="UP000295328"/>
    </source>
</evidence>
<dbReference type="InterPro" id="IPR006935">
    <property type="entry name" value="Helicase/UvrB_N"/>
</dbReference>
<dbReference type="SMART" id="SM00487">
    <property type="entry name" value="DEXDc"/>
    <property type="match status" value="1"/>
</dbReference>
<reference evidence="5 6" key="1">
    <citation type="submission" date="2019-01" db="EMBL/GenBank/DDBJ databases">
        <title>Draft genome sequences of the type strains of six Macrococcus species.</title>
        <authorList>
            <person name="Mazhar S."/>
            <person name="Altermann E."/>
            <person name="Hill C."/>
            <person name="Mcauliffe O."/>
        </authorList>
    </citation>
    <scope>NUCLEOTIDE SEQUENCE [LARGE SCALE GENOMIC DNA]</scope>
    <source>
        <strain evidence="5 6">CCM4809</strain>
    </source>
</reference>
<evidence type="ECO:0000256" key="1">
    <source>
        <dbReference type="ARBA" id="ARBA00022741"/>
    </source>
</evidence>